<protein>
    <recommendedName>
        <fullName evidence="4">DUF2214 family protein</fullName>
    </recommendedName>
</protein>
<keyword evidence="1" id="KW-0812">Transmembrane</keyword>
<keyword evidence="3" id="KW-1185">Reference proteome</keyword>
<dbReference type="AlphaFoldDB" id="A0A9E2SBF0"/>
<sequence>MQTLYYAALVTHIIGLTILAGSTLMDYLVSKKFWQQLILDRERGVAIQEAMARIPLLMGVSLILLIASGVTMMGITHGVFGEQLWFRIKFGLVVIIILNGMIIGRRQTMKLKKIIASTPSISVADESLIKIRSNLNLFHIIQLTLFVIVFVLSVFKFN</sequence>
<name>A0A9E2SBF0_9BACT</name>
<evidence type="ECO:0000256" key="1">
    <source>
        <dbReference type="SAM" id="Phobius"/>
    </source>
</evidence>
<gene>
    <name evidence="2" type="ORF">KTO63_14285</name>
</gene>
<comment type="caution">
    <text evidence="2">The sequence shown here is derived from an EMBL/GenBank/DDBJ whole genome shotgun (WGS) entry which is preliminary data.</text>
</comment>
<keyword evidence="1" id="KW-0472">Membrane</keyword>
<reference evidence="2" key="1">
    <citation type="submission" date="2021-06" db="EMBL/GenBank/DDBJ databases">
        <authorList>
            <person name="Huq M.A."/>
        </authorList>
    </citation>
    <scope>NUCLEOTIDE SEQUENCE</scope>
    <source>
        <strain evidence="2">MAH-26</strain>
    </source>
</reference>
<feature type="transmembrane region" description="Helical" evidence="1">
    <location>
        <begin position="6"/>
        <end position="29"/>
    </location>
</feature>
<keyword evidence="1" id="KW-1133">Transmembrane helix</keyword>
<feature type="transmembrane region" description="Helical" evidence="1">
    <location>
        <begin position="84"/>
        <end position="103"/>
    </location>
</feature>
<feature type="transmembrane region" description="Helical" evidence="1">
    <location>
        <begin position="137"/>
        <end position="155"/>
    </location>
</feature>
<evidence type="ECO:0000313" key="2">
    <source>
        <dbReference type="EMBL" id="MBV4358329.1"/>
    </source>
</evidence>
<organism evidence="2 3">
    <name type="scientific">Pinibacter aurantiacus</name>
    <dbReference type="NCBI Taxonomy" id="2851599"/>
    <lineage>
        <taxon>Bacteria</taxon>
        <taxon>Pseudomonadati</taxon>
        <taxon>Bacteroidota</taxon>
        <taxon>Chitinophagia</taxon>
        <taxon>Chitinophagales</taxon>
        <taxon>Chitinophagaceae</taxon>
        <taxon>Pinibacter</taxon>
    </lineage>
</organism>
<evidence type="ECO:0000313" key="3">
    <source>
        <dbReference type="Proteomes" id="UP000812270"/>
    </source>
</evidence>
<feature type="transmembrane region" description="Helical" evidence="1">
    <location>
        <begin position="50"/>
        <end position="72"/>
    </location>
</feature>
<accession>A0A9E2SBF0</accession>
<dbReference type="Proteomes" id="UP000812270">
    <property type="component" value="Unassembled WGS sequence"/>
</dbReference>
<evidence type="ECO:0008006" key="4">
    <source>
        <dbReference type="Google" id="ProtNLM"/>
    </source>
</evidence>
<dbReference type="RefSeq" id="WP_217792000.1">
    <property type="nucleotide sequence ID" value="NZ_JAHSPG010000011.1"/>
</dbReference>
<proteinExistence type="predicted"/>
<dbReference type="EMBL" id="JAHSPG010000011">
    <property type="protein sequence ID" value="MBV4358329.1"/>
    <property type="molecule type" value="Genomic_DNA"/>
</dbReference>